<feature type="transmembrane region" description="Helical" evidence="18">
    <location>
        <begin position="12"/>
        <end position="36"/>
    </location>
</feature>
<evidence type="ECO:0000256" key="13">
    <source>
        <dbReference type="ARBA" id="ARBA00023268"/>
    </source>
</evidence>
<name>A0A1F5Z6U5_9BACT</name>
<dbReference type="Pfam" id="PF00905">
    <property type="entry name" value="Transpeptidase"/>
    <property type="match status" value="1"/>
</dbReference>
<keyword evidence="6" id="KW-0645">Protease</keyword>
<feature type="compositionally biased region" description="Low complexity" evidence="17">
    <location>
        <begin position="720"/>
        <end position="741"/>
    </location>
</feature>
<evidence type="ECO:0000256" key="5">
    <source>
        <dbReference type="ARBA" id="ARBA00022645"/>
    </source>
</evidence>
<keyword evidence="9" id="KW-0378">Hydrolase</keyword>
<keyword evidence="12 18" id="KW-0472">Membrane</keyword>
<feature type="domain" description="Penicillin-binding protein transpeptidase" evidence="19">
    <location>
        <begin position="330"/>
        <end position="639"/>
    </location>
</feature>
<evidence type="ECO:0000256" key="14">
    <source>
        <dbReference type="ARBA" id="ARBA00023316"/>
    </source>
</evidence>
<organism evidence="21 22">
    <name type="scientific">Candidatus Gottesmanbacteria bacterium RIFCSPHIGHO2_01_FULL_40_15</name>
    <dbReference type="NCBI Taxonomy" id="1798376"/>
    <lineage>
        <taxon>Bacteria</taxon>
        <taxon>Candidatus Gottesmaniibacteriota</taxon>
    </lineage>
</organism>
<dbReference type="SUPFAM" id="SSF56601">
    <property type="entry name" value="beta-lactamase/transpeptidase-like"/>
    <property type="match status" value="1"/>
</dbReference>
<dbReference type="GO" id="GO:0009002">
    <property type="term" value="F:serine-type D-Ala-D-Ala carboxypeptidase activity"/>
    <property type="evidence" value="ECO:0007669"/>
    <property type="project" value="UniProtKB-EC"/>
</dbReference>
<dbReference type="GO" id="GO:0030288">
    <property type="term" value="C:outer membrane-bounded periplasmic space"/>
    <property type="evidence" value="ECO:0007669"/>
    <property type="project" value="TreeGrafter"/>
</dbReference>
<evidence type="ECO:0000256" key="4">
    <source>
        <dbReference type="ARBA" id="ARBA00022475"/>
    </source>
</evidence>
<evidence type="ECO:0000313" key="21">
    <source>
        <dbReference type="EMBL" id="OGG08168.1"/>
    </source>
</evidence>
<dbReference type="InterPro" id="IPR050396">
    <property type="entry name" value="Glycosyltr_51/Transpeptidase"/>
</dbReference>
<keyword evidence="8" id="KW-0808">Transferase</keyword>
<dbReference type="Gene3D" id="1.10.3810.10">
    <property type="entry name" value="Biosynthetic peptidoglycan transglycosylase-like"/>
    <property type="match status" value="1"/>
</dbReference>
<keyword evidence="11" id="KW-0573">Peptidoglycan synthesis</keyword>
<keyword evidence="14" id="KW-0961">Cell wall biogenesis/degradation</keyword>
<keyword evidence="13" id="KW-0511">Multifunctional enzyme</keyword>
<dbReference type="GO" id="GO:0008658">
    <property type="term" value="F:penicillin binding"/>
    <property type="evidence" value="ECO:0007669"/>
    <property type="project" value="InterPro"/>
</dbReference>
<comment type="caution">
    <text evidence="21">The sequence shown here is derived from an EMBL/GenBank/DDBJ whole genome shotgun (WGS) entry which is preliminary data.</text>
</comment>
<comment type="subcellular location">
    <subcellularLocation>
        <location evidence="1">Cell membrane</location>
    </subcellularLocation>
</comment>
<feature type="compositionally biased region" description="Polar residues" evidence="17">
    <location>
        <begin position="744"/>
        <end position="760"/>
    </location>
</feature>
<keyword evidence="5" id="KW-0121">Carboxypeptidase</keyword>
<dbReference type="InterPro" id="IPR001264">
    <property type="entry name" value="Glyco_trans_51"/>
</dbReference>
<evidence type="ECO:0000256" key="3">
    <source>
        <dbReference type="ARBA" id="ARBA00007739"/>
    </source>
</evidence>
<evidence type="ECO:0000256" key="17">
    <source>
        <dbReference type="SAM" id="MobiDB-lite"/>
    </source>
</evidence>
<feature type="region of interest" description="Disordered" evidence="17">
    <location>
        <begin position="693"/>
        <end position="766"/>
    </location>
</feature>
<dbReference type="Pfam" id="PF00912">
    <property type="entry name" value="Transgly"/>
    <property type="match status" value="1"/>
</dbReference>
<proteinExistence type="inferred from homology"/>
<dbReference type="GO" id="GO:0008955">
    <property type="term" value="F:peptidoglycan glycosyltransferase activity"/>
    <property type="evidence" value="ECO:0007669"/>
    <property type="project" value="UniProtKB-EC"/>
</dbReference>
<dbReference type="InterPro" id="IPR023346">
    <property type="entry name" value="Lysozyme-like_dom_sf"/>
</dbReference>
<dbReference type="InterPro" id="IPR012338">
    <property type="entry name" value="Beta-lactam/transpept-like"/>
</dbReference>
<keyword evidence="18" id="KW-1133">Transmembrane helix</keyword>
<feature type="domain" description="Glycosyl transferase family 51" evidence="20">
    <location>
        <begin position="76"/>
        <end position="239"/>
    </location>
</feature>
<dbReference type="PANTHER" id="PTHR32282:SF11">
    <property type="entry name" value="PENICILLIN-BINDING PROTEIN 1B"/>
    <property type="match status" value="1"/>
</dbReference>
<comment type="similarity">
    <text evidence="2">In the C-terminal section; belongs to the transpeptidase family.</text>
</comment>
<dbReference type="GO" id="GO:0005886">
    <property type="term" value="C:plasma membrane"/>
    <property type="evidence" value="ECO:0007669"/>
    <property type="project" value="UniProtKB-SubCell"/>
</dbReference>
<dbReference type="SUPFAM" id="SSF53955">
    <property type="entry name" value="Lysozyme-like"/>
    <property type="match status" value="1"/>
</dbReference>
<gene>
    <name evidence="21" type="ORF">A2777_02165</name>
</gene>
<evidence type="ECO:0000256" key="2">
    <source>
        <dbReference type="ARBA" id="ARBA00007090"/>
    </source>
</evidence>
<dbReference type="InterPro" id="IPR001460">
    <property type="entry name" value="PCN-bd_Tpept"/>
</dbReference>
<dbReference type="Gene3D" id="3.40.710.10">
    <property type="entry name" value="DD-peptidase/beta-lactamase superfamily"/>
    <property type="match status" value="1"/>
</dbReference>
<evidence type="ECO:0000256" key="12">
    <source>
        <dbReference type="ARBA" id="ARBA00023136"/>
    </source>
</evidence>
<evidence type="ECO:0000256" key="18">
    <source>
        <dbReference type="SAM" id="Phobius"/>
    </source>
</evidence>
<evidence type="ECO:0000259" key="19">
    <source>
        <dbReference type="Pfam" id="PF00905"/>
    </source>
</evidence>
<dbReference type="GO" id="GO:0071555">
    <property type="term" value="P:cell wall organization"/>
    <property type="evidence" value="ECO:0007669"/>
    <property type="project" value="UniProtKB-KW"/>
</dbReference>
<evidence type="ECO:0000259" key="20">
    <source>
        <dbReference type="Pfam" id="PF00912"/>
    </source>
</evidence>
<dbReference type="GO" id="GO:0006508">
    <property type="term" value="P:proteolysis"/>
    <property type="evidence" value="ECO:0007669"/>
    <property type="project" value="UniProtKB-KW"/>
</dbReference>
<accession>A0A1F5Z6U5</accession>
<dbReference type="PANTHER" id="PTHR32282">
    <property type="entry name" value="BINDING PROTEIN TRANSPEPTIDASE, PUTATIVE-RELATED"/>
    <property type="match status" value="1"/>
</dbReference>
<dbReference type="GO" id="GO:0008360">
    <property type="term" value="P:regulation of cell shape"/>
    <property type="evidence" value="ECO:0007669"/>
    <property type="project" value="UniProtKB-KW"/>
</dbReference>
<sequence length="766" mass="85235">MIKIISSIFRKLIPYWFLISIFLLFIIFLFGLYTYFRYVDSIATPFKLMNSNNTGIILYDRKGRIFYQSPSVKPIQPVSLTKIPKFLTDATLSIEDKDFYRHSGFSGRGILRSIGLNIRTGSNIGGSTITQQLVKNAILSDEKTFRRKFQELILSFEVERRYSKDQILEMYLNSIYYGSGAYGAGQASLLYFNKDISKINLAESAILAALPQSPSRLTPYGGDREALFSRQKIVFKEMKNAGFIGEAEYEKGLEEKVVFAASRESDDNLIQAPHFGIYIREYLFNRYGEDKVIRNGFKITTSLDASLQAKAQSILQEKIRGLAEQKVTNGGAITINPATGEIIVYVGSKDWNDTEFGKFDIVQALRQPGSSFKPVVYSAAFIEGHKTTDILHDKRSDFSGYMPENYDRKFRGDVTLRRALSNSLNVPSVELLNDIGIEKAMELAASMGITTLTDIDRYGLSLVLGGGEVKLSELTRAYGILSYQGELVNTHPILKIEDKAGNIIYSFDSSTLEEVETINKNIPDLTELIGLNDKQGKLDQFTGGRGKKQVIEAKYAYLTTDVLSDRSAREEIFTGVTSLNLSRPGAVKTGTTDDYRDSWTIGYTPDYVTGVWIGNNDNSPMNRVAGSVGAAPIWHDIMEEIHRGLPIRQFPKPAGIVELNICKDTLLPSCNDCSESLREVFSIETAPEIHCQSPVTLAPTEVNPEEEDHEKNNEEDNIGENDGPTETPPVTITEEPSSTPPFISGNSHPLTIPVITSGTIPPTILP</sequence>
<keyword evidence="18" id="KW-0812">Transmembrane</keyword>
<comment type="catalytic activity">
    <reaction evidence="15">
        <text>Preferential cleavage: (Ac)2-L-Lys-D-Ala-|-D-Ala. Also transpeptidation of peptidyl-alanyl moieties that are N-acyl substituents of D-alanine.</text>
        <dbReference type="EC" id="3.4.16.4"/>
    </reaction>
</comment>
<comment type="catalytic activity">
    <reaction evidence="16">
        <text>[GlcNAc-(1-&gt;4)-Mur2Ac(oyl-L-Ala-gamma-D-Glu-L-Lys-D-Ala-D-Ala)](n)-di-trans,octa-cis-undecaprenyl diphosphate + beta-D-GlcNAc-(1-&gt;4)-Mur2Ac(oyl-L-Ala-gamma-D-Glu-L-Lys-D-Ala-D-Ala)-di-trans,octa-cis-undecaprenyl diphosphate = [GlcNAc-(1-&gt;4)-Mur2Ac(oyl-L-Ala-gamma-D-Glu-L-Lys-D-Ala-D-Ala)](n+1)-di-trans,octa-cis-undecaprenyl diphosphate + di-trans,octa-cis-undecaprenyl diphosphate + H(+)</text>
        <dbReference type="Rhea" id="RHEA:23708"/>
        <dbReference type="Rhea" id="RHEA-COMP:9602"/>
        <dbReference type="Rhea" id="RHEA-COMP:9603"/>
        <dbReference type="ChEBI" id="CHEBI:15378"/>
        <dbReference type="ChEBI" id="CHEBI:58405"/>
        <dbReference type="ChEBI" id="CHEBI:60033"/>
        <dbReference type="ChEBI" id="CHEBI:78435"/>
        <dbReference type="EC" id="2.4.99.28"/>
    </reaction>
</comment>
<dbReference type="EMBL" id="MFJF01000005">
    <property type="protein sequence ID" value="OGG08168.1"/>
    <property type="molecule type" value="Genomic_DNA"/>
</dbReference>
<evidence type="ECO:0000313" key="22">
    <source>
        <dbReference type="Proteomes" id="UP000177354"/>
    </source>
</evidence>
<dbReference type="AlphaFoldDB" id="A0A1F5Z6U5"/>
<keyword evidence="7" id="KW-0328">Glycosyltransferase</keyword>
<evidence type="ECO:0000256" key="11">
    <source>
        <dbReference type="ARBA" id="ARBA00022984"/>
    </source>
</evidence>
<keyword evidence="4" id="KW-1003">Cell membrane</keyword>
<evidence type="ECO:0000256" key="1">
    <source>
        <dbReference type="ARBA" id="ARBA00004236"/>
    </source>
</evidence>
<dbReference type="Proteomes" id="UP000177354">
    <property type="component" value="Unassembled WGS sequence"/>
</dbReference>
<evidence type="ECO:0000256" key="7">
    <source>
        <dbReference type="ARBA" id="ARBA00022676"/>
    </source>
</evidence>
<dbReference type="FunFam" id="1.10.3810.10:FF:000001">
    <property type="entry name" value="Penicillin-binding protein 1A"/>
    <property type="match status" value="1"/>
</dbReference>
<evidence type="ECO:0000256" key="15">
    <source>
        <dbReference type="ARBA" id="ARBA00034000"/>
    </source>
</evidence>
<evidence type="ECO:0000256" key="8">
    <source>
        <dbReference type="ARBA" id="ARBA00022679"/>
    </source>
</evidence>
<evidence type="ECO:0000256" key="10">
    <source>
        <dbReference type="ARBA" id="ARBA00022960"/>
    </source>
</evidence>
<comment type="similarity">
    <text evidence="3">In the N-terminal section; belongs to the glycosyltransferase 51 family.</text>
</comment>
<evidence type="ECO:0000256" key="6">
    <source>
        <dbReference type="ARBA" id="ARBA00022670"/>
    </source>
</evidence>
<evidence type="ECO:0000256" key="16">
    <source>
        <dbReference type="ARBA" id="ARBA00049902"/>
    </source>
</evidence>
<protein>
    <submittedName>
        <fullName evidence="21">Uncharacterized protein</fullName>
    </submittedName>
</protein>
<reference evidence="21 22" key="1">
    <citation type="journal article" date="2016" name="Nat. Commun.">
        <title>Thousands of microbial genomes shed light on interconnected biogeochemical processes in an aquifer system.</title>
        <authorList>
            <person name="Anantharaman K."/>
            <person name="Brown C.T."/>
            <person name="Hug L.A."/>
            <person name="Sharon I."/>
            <person name="Castelle C.J."/>
            <person name="Probst A.J."/>
            <person name="Thomas B.C."/>
            <person name="Singh A."/>
            <person name="Wilkins M.J."/>
            <person name="Karaoz U."/>
            <person name="Brodie E.L."/>
            <person name="Williams K.H."/>
            <person name="Hubbard S.S."/>
            <person name="Banfield J.F."/>
        </authorList>
    </citation>
    <scope>NUCLEOTIDE SEQUENCE [LARGE SCALE GENOMIC DNA]</scope>
</reference>
<dbReference type="GO" id="GO:0009252">
    <property type="term" value="P:peptidoglycan biosynthetic process"/>
    <property type="evidence" value="ECO:0007669"/>
    <property type="project" value="UniProtKB-KW"/>
</dbReference>
<dbReference type="InterPro" id="IPR036950">
    <property type="entry name" value="PBP_transglycosylase"/>
</dbReference>
<keyword evidence="10" id="KW-0133">Cell shape</keyword>
<evidence type="ECO:0000256" key="9">
    <source>
        <dbReference type="ARBA" id="ARBA00022801"/>
    </source>
</evidence>